<dbReference type="Proteomes" id="UP000218238">
    <property type="component" value="Unassembled WGS sequence"/>
</dbReference>
<gene>
    <name evidence="1" type="ORF">CK510_14230</name>
</gene>
<name>A0A2A2TI86_9CYAN</name>
<evidence type="ECO:0008006" key="3">
    <source>
        <dbReference type="Google" id="ProtNLM"/>
    </source>
</evidence>
<dbReference type="OrthoDB" id="515345at2"/>
<keyword evidence="2" id="KW-1185">Reference proteome</keyword>
<comment type="caution">
    <text evidence="1">The sequence shown here is derived from an EMBL/GenBank/DDBJ whole genome shotgun (WGS) entry which is preliminary data.</text>
</comment>
<evidence type="ECO:0000313" key="2">
    <source>
        <dbReference type="Proteomes" id="UP000218238"/>
    </source>
</evidence>
<protein>
    <recommendedName>
        <fullName evidence="3">DUF3104 domain-containing protein</fullName>
    </recommendedName>
</protein>
<evidence type="ECO:0000313" key="1">
    <source>
        <dbReference type="EMBL" id="PAX53401.1"/>
    </source>
</evidence>
<dbReference type="EMBL" id="NTFS01000145">
    <property type="protein sequence ID" value="PAX53401.1"/>
    <property type="molecule type" value="Genomic_DNA"/>
</dbReference>
<proteinExistence type="predicted"/>
<reference evidence="1 2" key="1">
    <citation type="submission" date="2017-08" db="EMBL/GenBank/DDBJ databases">
        <title>Draft genome sequence of filamentous cyanobacterium Calothrix elsteri CCALA 953.</title>
        <authorList>
            <person name="Gagunashvili A.N."/>
            <person name="Elster J."/>
            <person name="Andresson O.S."/>
        </authorList>
    </citation>
    <scope>NUCLEOTIDE SEQUENCE [LARGE SCALE GENOMIC DNA]</scope>
    <source>
        <strain evidence="1 2">CCALA 953</strain>
    </source>
</reference>
<organism evidence="1 2">
    <name type="scientific">Brunnivagina elsteri CCALA 953</name>
    <dbReference type="NCBI Taxonomy" id="987040"/>
    <lineage>
        <taxon>Bacteria</taxon>
        <taxon>Bacillati</taxon>
        <taxon>Cyanobacteriota</taxon>
        <taxon>Cyanophyceae</taxon>
        <taxon>Nostocales</taxon>
        <taxon>Calotrichaceae</taxon>
        <taxon>Brunnivagina</taxon>
    </lineage>
</organism>
<sequence>MTTINITFTHPFAKTPKYTFGEQVAIKSNCDRKQWATGKVTGLRLDYDSTNNWNYTVVLDYPQGFCEEFIEEDLAAVDELVCSKL</sequence>
<dbReference type="AlphaFoldDB" id="A0A2A2TI86"/>
<accession>A0A2A2TI86</accession>